<dbReference type="Pfam" id="PF01497">
    <property type="entry name" value="Peripla_BP_2"/>
    <property type="match status" value="1"/>
</dbReference>
<keyword evidence="3" id="KW-0813">Transport</keyword>
<keyword evidence="8" id="KW-1185">Reference proteome</keyword>
<proteinExistence type="inferred from homology"/>
<evidence type="ECO:0000313" key="7">
    <source>
        <dbReference type="EMBL" id="OQO93839.1"/>
    </source>
</evidence>
<dbReference type="EMBL" id="MWIH01000003">
    <property type="protein sequence ID" value="OQO93839.1"/>
    <property type="molecule type" value="Genomic_DNA"/>
</dbReference>
<evidence type="ECO:0000256" key="5">
    <source>
        <dbReference type="SAM" id="SignalP"/>
    </source>
</evidence>
<feature type="signal peptide" evidence="5">
    <location>
        <begin position="1"/>
        <end position="23"/>
    </location>
</feature>
<dbReference type="AlphaFoldDB" id="A0A1V9A9N4"/>
<evidence type="ECO:0000256" key="1">
    <source>
        <dbReference type="ARBA" id="ARBA00004196"/>
    </source>
</evidence>
<keyword evidence="4 5" id="KW-0732">Signal</keyword>
<sequence>MSVLSRGRRVAPAVLAVTALLLAACSGGTEQAGQDGAGPVEAESGALPVTLDHRFGSTTVDEAPKRVVSVGYTDQDALLALGVTPVATTRWFSDYPGAIGPWARDALGGADDPVVLDDTNGIQFERIAELRPDLIVGLYSDLTREEYDTLSEIAPTVAPPPDLPDYGMPWRDLTTTIGRAVGKPDEARRVVAEVDDHLASIRAEHPEFEGATALIATLYEGYFLYGGNDPRSVLLTDLGLRLPDRLGELVGDQFGASVSRERADVLDTDVLLWLLDDDGEALRKDTLYSTLPVAKQKREVMIDNSSDFGTAFSQASVLSVPYIVDDLVPRLSAALDGDPATTG</sequence>
<evidence type="ECO:0000259" key="6">
    <source>
        <dbReference type="PROSITE" id="PS50983"/>
    </source>
</evidence>
<dbReference type="SUPFAM" id="SSF53807">
    <property type="entry name" value="Helical backbone' metal receptor"/>
    <property type="match status" value="1"/>
</dbReference>
<dbReference type="PROSITE" id="PS50983">
    <property type="entry name" value="FE_B12_PBP"/>
    <property type="match status" value="1"/>
</dbReference>
<evidence type="ECO:0000256" key="4">
    <source>
        <dbReference type="ARBA" id="ARBA00022729"/>
    </source>
</evidence>
<comment type="caution">
    <text evidence="7">The sequence shown here is derived from an EMBL/GenBank/DDBJ whole genome shotgun (WGS) entry which is preliminary data.</text>
</comment>
<dbReference type="CDD" id="cd01146">
    <property type="entry name" value="FhuD"/>
    <property type="match status" value="1"/>
</dbReference>
<feature type="domain" description="Fe/B12 periplasmic-binding" evidence="6">
    <location>
        <begin position="66"/>
        <end position="335"/>
    </location>
</feature>
<comment type="subcellular location">
    <subcellularLocation>
        <location evidence="1">Cell envelope</location>
    </subcellularLocation>
</comment>
<feature type="chain" id="PRO_5039581141" evidence="5">
    <location>
        <begin position="24"/>
        <end position="343"/>
    </location>
</feature>
<accession>A0A1V9A9N4</accession>
<evidence type="ECO:0000256" key="2">
    <source>
        <dbReference type="ARBA" id="ARBA00008814"/>
    </source>
</evidence>
<evidence type="ECO:0000313" key="8">
    <source>
        <dbReference type="Proteomes" id="UP000192591"/>
    </source>
</evidence>
<evidence type="ECO:0000256" key="3">
    <source>
        <dbReference type="ARBA" id="ARBA00022448"/>
    </source>
</evidence>
<comment type="similarity">
    <text evidence="2">Belongs to the bacterial solute-binding protein 8 family.</text>
</comment>
<dbReference type="Gene3D" id="3.40.50.1980">
    <property type="entry name" value="Nitrogenase molybdenum iron protein domain"/>
    <property type="match status" value="2"/>
</dbReference>
<dbReference type="PANTHER" id="PTHR30532">
    <property type="entry name" value="IRON III DICITRATE-BINDING PERIPLASMIC PROTEIN"/>
    <property type="match status" value="1"/>
</dbReference>
<dbReference type="InterPro" id="IPR051313">
    <property type="entry name" value="Bact_iron-sidero_bind"/>
</dbReference>
<dbReference type="GO" id="GO:1901678">
    <property type="term" value="P:iron coordination entity transport"/>
    <property type="evidence" value="ECO:0007669"/>
    <property type="project" value="UniProtKB-ARBA"/>
</dbReference>
<protein>
    <submittedName>
        <fullName evidence="7">Iron ABC transporter substrate-binding protein</fullName>
    </submittedName>
</protein>
<name>A0A1V9A9N4_SACPI</name>
<organism evidence="7 8">
    <name type="scientific">Saccharomonospora piscinae</name>
    <dbReference type="NCBI Taxonomy" id="687388"/>
    <lineage>
        <taxon>Bacteria</taxon>
        <taxon>Bacillati</taxon>
        <taxon>Actinomycetota</taxon>
        <taxon>Actinomycetes</taxon>
        <taxon>Pseudonocardiales</taxon>
        <taxon>Pseudonocardiaceae</taxon>
        <taxon>Saccharomonospora</taxon>
    </lineage>
</organism>
<reference evidence="7 8" key="1">
    <citation type="submission" date="2017-02" db="EMBL/GenBank/DDBJ databases">
        <title>Draft genome of Saccharomonospora sp. 154.</title>
        <authorList>
            <person name="Alonso-Carmona G.S."/>
            <person name="De La Haba R."/>
            <person name="Vera-Gargallo B."/>
            <person name="Sandoval-Trujillo A.H."/>
            <person name="Ramirez-Duran N."/>
            <person name="Ventosa A."/>
        </authorList>
    </citation>
    <scope>NUCLEOTIDE SEQUENCE [LARGE SCALE GENOMIC DNA]</scope>
    <source>
        <strain evidence="7 8">LRS4.154</strain>
    </source>
</reference>
<gene>
    <name evidence="7" type="ORF">B1813_04760</name>
</gene>
<dbReference type="PROSITE" id="PS51257">
    <property type="entry name" value="PROKAR_LIPOPROTEIN"/>
    <property type="match status" value="1"/>
</dbReference>
<dbReference type="STRING" id="1962155.B1813_04760"/>
<dbReference type="InterPro" id="IPR002491">
    <property type="entry name" value="ABC_transptr_periplasmic_BD"/>
</dbReference>
<dbReference type="GO" id="GO:0030288">
    <property type="term" value="C:outer membrane-bounded periplasmic space"/>
    <property type="evidence" value="ECO:0007669"/>
    <property type="project" value="TreeGrafter"/>
</dbReference>
<dbReference type="Proteomes" id="UP000192591">
    <property type="component" value="Unassembled WGS sequence"/>
</dbReference>
<dbReference type="RefSeq" id="WP_081190764.1">
    <property type="nucleotide sequence ID" value="NZ_MWIH01000003.1"/>
</dbReference>
<dbReference type="PANTHER" id="PTHR30532:SF24">
    <property type="entry name" value="FERRIC ENTEROBACTIN-BINDING PERIPLASMIC PROTEIN FEPB"/>
    <property type="match status" value="1"/>
</dbReference>